<feature type="domain" description="Calcineurin-like phosphoesterase" evidence="3">
    <location>
        <begin position="142"/>
        <end position="333"/>
    </location>
</feature>
<dbReference type="PATRIC" id="fig|1195236.3.peg.772"/>
<dbReference type="GO" id="GO:0046872">
    <property type="term" value="F:metal ion binding"/>
    <property type="evidence" value="ECO:0007669"/>
    <property type="project" value="InterPro"/>
</dbReference>
<reference evidence="5 6" key="1">
    <citation type="journal article" date="2013" name="Genome Announc.">
        <title>Draft Genome Sequence of the Cellulolytic, Mesophilic, Anaerobic Bacterium Clostridium termitidis Strain CT1112 (DSM 5398).</title>
        <authorList>
            <person name="Lal S."/>
            <person name="Ramachandran U."/>
            <person name="Zhang X."/>
            <person name="Munir R."/>
            <person name="Sparling R."/>
            <person name="Levin D.B."/>
        </authorList>
    </citation>
    <scope>NUCLEOTIDE SEQUENCE [LARGE SCALE GENOMIC DNA]</scope>
    <source>
        <strain evidence="5 6">CT1112</strain>
    </source>
</reference>
<dbReference type="PANTHER" id="PTHR45867:SF3">
    <property type="entry name" value="ACID PHOSPHATASE TYPE 7"/>
    <property type="match status" value="1"/>
</dbReference>
<dbReference type="GO" id="GO:0003993">
    <property type="term" value="F:acid phosphatase activity"/>
    <property type="evidence" value="ECO:0007669"/>
    <property type="project" value="InterPro"/>
</dbReference>
<gene>
    <name evidence="5" type="ORF">CTER_0457</name>
</gene>
<dbReference type="AlphaFoldDB" id="S0FT26"/>
<dbReference type="InterPro" id="IPR029052">
    <property type="entry name" value="Metallo-depent_PP-like"/>
</dbReference>
<dbReference type="SUPFAM" id="SSF56300">
    <property type="entry name" value="Metallo-dependent phosphatases"/>
    <property type="match status" value="1"/>
</dbReference>
<dbReference type="PROSITE" id="PS51257">
    <property type="entry name" value="PROKAR_LIPOPROTEIN"/>
    <property type="match status" value="1"/>
</dbReference>
<keyword evidence="5" id="KW-0378">Hydrolase</keyword>
<proteinExistence type="predicted"/>
<protein>
    <submittedName>
        <fullName evidence="5">Putative phosphohydrolase</fullName>
    </submittedName>
</protein>
<dbReference type="EMBL" id="AORV01000018">
    <property type="protein sequence ID" value="EMS73481.1"/>
    <property type="molecule type" value="Genomic_DNA"/>
</dbReference>
<keyword evidence="1 2" id="KW-0732">Signal</keyword>
<dbReference type="Gene3D" id="2.60.40.380">
    <property type="entry name" value="Purple acid phosphatase-like, N-terminal"/>
    <property type="match status" value="1"/>
</dbReference>
<feature type="chain" id="PRO_5004487092" evidence="2">
    <location>
        <begin position="32"/>
        <end position="412"/>
    </location>
</feature>
<dbReference type="InterPro" id="IPR008963">
    <property type="entry name" value="Purple_acid_Pase-like_N"/>
</dbReference>
<evidence type="ECO:0000259" key="4">
    <source>
        <dbReference type="Pfam" id="PF16656"/>
    </source>
</evidence>
<feature type="signal peptide" evidence="2">
    <location>
        <begin position="1"/>
        <end position="31"/>
    </location>
</feature>
<dbReference type="Pfam" id="PF00149">
    <property type="entry name" value="Metallophos"/>
    <property type="match status" value="1"/>
</dbReference>
<evidence type="ECO:0000313" key="6">
    <source>
        <dbReference type="Proteomes" id="UP000014155"/>
    </source>
</evidence>
<evidence type="ECO:0000256" key="1">
    <source>
        <dbReference type="ARBA" id="ARBA00022729"/>
    </source>
</evidence>
<dbReference type="PANTHER" id="PTHR45867">
    <property type="entry name" value="PURPLE ACID PHOSPHATASE"/>
    <property type="match status" value="1"/>
</dbReference>
<comment type="caution">
    <text evidence="5">The sequence shown here is derived from an EMBL/GenBank/DDBJ whole genome shotgun (WGS) entry which is preliminary data.</text>
</comment>
<dbReference type="eggNOG" id="COG1409">
    <property type="taxonomic scope" value="Bacteria"/>
</dbReference>
<evidence type="ECO:0000259" key="3">
    <source>
        <dbReference type="Pfam" id="PF00149"/>
    </source>
</evidence>
<feature type="domain" description="Purple acid phosphatase N-terminal" evidence="4">
    <location>
        <begin position="36"/>
        <end position="133"/>
    </location>
</feature>
<dbReference type="RefSeq" id="WP_004623793.1">
    <property type="nucleotide sequence ID" value="NZ_AORV01000018.1"/>
</dbReference>
<dbReference type="Pfam" id="PF16656">
    <property type="entry name" value="Pur_ac_phosph_N"/>
    <property type="match status" value="1"/>
</dbReference>
<dbReference type="Gene3D" id="3.60.21.10">
    <property type="match status" value="1"/>
</dbReference>
<dbReference type="InterPro" id="IPR004843">
    <property type="entry name" value="Calcineurin-like_PHP"/>
</dbReference>
<evidence type="ECO:0000256" key="2">
    <source>
        <dbReference type="SAM" id="SignalP"/>
    </source>
</evidence>
<name>S0FT26_RUMCE</name>
<dbReference type="InterPro" id="IPR015914">
    <property type="entry name" value="PAPs_N"/>
</dbReference>
<dbReference type="Proteomes" id="UP000014155">
    <property type="component" value="Unassembled WGS sequence"/>
</dbReference>
<dbReference type="STRING" id="1195236.CTER_0457"/>
<keyword evidence="6" id="KW-1185">Reference proteome</keyword>
<dbReference type="SUPFAM" id="SSF49363">
    <property type="entry name" value="Purple acid phosphatase, N-terminal domain"/>
    <property type="match status" value="1"/>
</dbReference>
<evidence type="ECO:0000313" key="5">
    <source>
        <dbReference type="EMBL" id="EMS73481.1"/>
    </source>
</evidence>
<sequence>MKRIFLKTVIGIVVLCILFSLLACVSGAASAQTAIPKSIINTFGKDPTTGRCFTWNTSTAVKKSVVEYCIKDEFKGFDKSNISRATARSYEVKNDLDKRMIHKAELKNLKSGTEYVYRIGDTGGYCEKGTFKTAESDLKSFTFINITDTQGVTVGDYAKWKNILDKALEKFPSTRFLVHTGDIVDNGDKTNQWDNFASAAKSELMNLPIAPVVGNHDVLNKNRTNSNAKNFTDRFNLPAEQNTGAPAGTFYSFDYGNTHIAVMNTECGSKNFKSQGDWLRKDMAKSDKPWKIVALHRGPYGATYNTTDIRKAWVPVFDELGIDLVLQGHDHNYVRSYPLKKGAVVKPGKGTIYMVGNSGGVKFYPQKSRSWQEVGLQLKTQMYLAVTVSDTEMVINAYDSKNALKDSVTIKK</sequence>
<accession>S0FT26</accession>
<organism evidence="5 6">
    <name type="scientific">Ruminiclostridium cellobioparum subsp. termitidis CT1112</name>
    <dbReference type="NCBI Taxonomy" id="1195236"/>
    <lineage>
        <taxon>Bacteria</taxon>
        <taxon>Bacillati</taxon>
        <taxon>Bacillota</taxon>
        <taxon>Clostridia</taxon>
        <taxon>Eubacteriales</taxon>
        <taxon>Oscillospiraceae</taxon>
        <taxon>Ruminiclostridium</taxon>
    </lineage>
</organism>